<gene>
    <name evidence="1" type="ORF">PAPOLLO_LOCUS26940</name>
</gene>
<reference evidence="1" key="1">
    <citation type="submission" date="2021-04" db="EMBL/GenBank/DDBJ databases">
        <authorList>
            <person name="Tunstrom K."/>
        </authorList>
    </citation>
    <scope>NUCLEOTIDE SEQUENCE</scope>
</reference>
<name>A0A8S3Y8G6_PARAO</name>
<protein>
    <submittedName>
        <fullName evidence="1">(apollo) hypothetical protein</fullName>
    </submittedName>
</protein>
<comment type="caution">
    <text evidence="1">The sequence shown here is derived from an EMBL/GenBank/DDBJ whole genome shotgun (WGS) entry which is preliminary data.</text>
</comment>
<dbReference type="Proteomes" id="UP000691718">
    <property type="component" value="Unassembled WGS sequence"/>
</dbReference>
<proteinExistence type="predicted"/>
<sequence>MAESLFDIFGDHATRQAMKNVSRQPLMNIENMGKTVSTGPIKPNEPVKKIGETKKSFLSNTGKALQSTPLRQVFTPKAVNVGALIYTDDGNQTNRECHFEALEFTKPSFKYDNYHKDLFDYLPLPEINIVQQESPSSTPPPEIRQHSFDFDCSYQDEFFTDDFSCGNISDDNGLELPALY</sequence>
<evidence type="ECO:0000313" key="2">
    <source>
        <dbReference type="Proteomes" id="UP000691718"/>
    </source>
</evidence>
<evidence type="ECO:0000313" key="1">
    <source>
        <dbReference type="EMBL" id="CAG5056857.1"/>
    </source>
</evidence>
<keyword evidence="2" id="KW-1185">Reference proteome</keyword>
<dbReference type="OrthoDB" id="8115598at2759"/>
<dbReference type="AlphaFoldDB" id="A0A8S3Y8G6"/>
<accession>A0A8S3Y8G6</accession>
<organism evidence="1 2">
    <name type="scientific">Parnassius apollo</name>
    <name type="common">Apollo butterfly</name>
    <name type="synonym">Papilio apollo</name>
    <dbReference type="NCBI Taxonomy" id="110799"/>
    <lineage>
        <taxon>Eukaryota</taxon>
        <taxon>Metazoa</taxon>
        <taxon>Ecdysozoa</taxon>
        <taxon>Arthropoda</taxon>
        <taxon>Hexapoda</taxon>
        <taxon>Insecta</taxon>
        <taxon>Pterygota</taxon>
        <taxon>Neoptera</taxon>
        <taxon>Endopterygota</taxon>
        <taxon>Lepidoptera</taxon>
        <taxon>Glossata</taxon>
        <taxon>Ditrysia</taxon>
        <taxon>Papilionoidea</taxon>
        <taxon>Papilionidae</taxon>
        <taxon>Parnassiinae</taxon>
        <taxon>Parnassini</taxon>
        <taxon>Parnassius</taxon>
        <taxon>Parnassius</taxon>
    </lineage>
</organism>
<dbReference type="EMBL" id="CAJQZP010001616">
    <property type="protein sequence ID" value="CAG5056857.1"/>
    <property type="molecule type" value="Genomic_DNA"/>
</dbReference>